<dbReference type="NCBIfam" id="TIGR03696">
    <property type="entry name" value="Rhs_assc_core"/>
    <property type="match status" value="1"/>
</dbReference>
<comment type="caution">
    <text evidence="2">The sequence shown here is derived from an EMBL/GenBank/DDBJ whole genome shotgun (WGS) entry which is preliminary data.</text>
</comment>
<keyword evidence="1" id="KW-1133">Transmembrane helix</keyword>
<organism evidence="2 3">
    <name type="scientific">Chryseobacterium muglaense</name>
    <dbReference type="NCBI Taxonomy" id="2893752"/>
    <lineage>
        <taxon>Bacteria</taxon>
        <taxon>Pseudomonadati</taxon>
        <taxon>Bacteroidota</taxon>
        <taxon>Flavobacteriia</taxon>
        <taxon>Flavobacteriales</taxon>
        <taxon>Weeksellaceae</taxon>
        <taxon>Chryseobacterium group</taxon>
        <taxon>Chryseobacterium</taxon>
    </lineage>
</organism>
<dbReference type="PANTHER" id="PTHR32305">
    <property type="match status" value="1"/>
</dbReference>
<name>A0ABR8MES1_9FLAO</name>
<dbReference type="InterPro" id="IPR022385">
    <property type="entry name" value="Rhs_assc_core"/>
</dbReference>
<evidence type="ECO:0000313" key="2">
    <source>
        <dbReference type="EMBL" id="MBD3907365.1"/>
    </source>
</evidence>
<evidence type="ECO:0000313" key="3">
    <source>
        <dbReference type="Proteomes" id="UP000603715"/>
    </source>
</evidence>
<protein>
    <submittedName>
        <fullName evidence="2">RHS repeat-associated core domain-containing protein</fullName>
    </submittedName>
</protein>
<dbReference type="Proteomes" id="UP000603715">
    <property type="component" value="Unassembled WGS sequence"/>
</dbReference>
<dbReference type="PANTHER" id="PTHR32305:SF15">
    <property type="entry name" value="PROTEIN RHSA-RELATED"/>
    <property type="match status" value="1"/>
</dbReference>
<sequence>GDIETNYLDGFQYKSTKPSEANSGGGFVVIDPNEVAVMKLRIIPTSEGYFDVLTNQYIYNYTDHLGNVRLSYSDSNKDGIIQPRQYQSMICNFSPAGNLCYQGWKPGEIVEVNNYYPFGLLHNYTATTQNAYQYKYNGKELQETGQYDYGARFYMPDIGRWGIVDPLAEVMRRYSPYNYAFDNPVNFIDPDGNAPYNPKDFYGKNSAFSDDFDPNTTIYGNGSFGGYKYYEMGFDYNGAGGNGGSSSALMNIMLGLGEGTWTNTGYGFTSNSHIALGYDGSYQSLNTLLDDYINIPEVVLTGNSSGWGNQIQNFFNSYMSNILSKTSFLANTAIGLGATVNIPRTGVFQYNDIWHQTKTRGTSFSWEGRWKNPGAKYWRGQQVKGFQGARSLGTKLTVAGGVFLAADIAMSGQVKPSHMINAAMLGASFSGVGSIVAGAWFVADMGTGAINYLNGNGFRTLSDVIDQSDWGQNITVDMYDGLY</sequence>
<dbReference type="InterPro" id="IPR050708">
    <property type="entry name" value="T6SS_VgrG/RHS"/>
</dbReference>
<feature type="transmembrane region" description="Helical" evidence="1">
    <location>
        <begin position="422"/>
        <end position="443"/>
    </location>
</feature>
<gene>
    <name evidence="2" type="ORF">IEW27_22615</name>
</gene>
<keyword evidence="1" id="KW-0812">Transmembrane</keyword>
<proteinExistence type="predicted"/>
<evidence type="ECO:0000256" key="1">
    <source>
        <dbReference type="SAM" id="Phobius"/>
    </source>
</evidence>
<reference evidence="3" key="1">
    <citation type="submission" date="2023-07" db="EMBL/GenBank/DDBJ databases">
        <title>Description of novel Chryseobacterium sp. strain C-2.</title>
        <authorList>
            <person name="Saticioglu I.B."/>
        </authorList>
    </citation>
    <scope>NUCLEOTIDE SEQUENCE [LARGE SCALE GENOMIC DNA]</scope>
    <source>
        <strain evidence="3">C-2</strain>
    </source>
</reference>
<dbReference type="EMBL" id="JACXXP010000082">
    <property type="protein sequence ID" value="MBD3907365.1"/>
    <property type="molecule type" value="Genomic_DNA"/>
</dbReference>
<keyword evidence="1" id="KW-0472">Membrane</keyword>
<keyword evidence="3" id="KW-1185">Reference proteome</keyword>
<dbReference type="RefSeq" id="WP_191181702.1">
    <property type="nucleotide sequence ID" value="NZ_JACXXP010000082.1"/>
</dbReference>
<dbReference type="Gene3D" id="2.180.10.10">
    <property type="entry name" value="RHS repeat-associated core"/>
    <property type="match status" value="1"/>
</dbReference>
<feature type="non-terminal residue" evidence="2">
    <location>
        <position position="1"/>
    </location>
</feature>
<accession>A0ABR8MES1</accession>